<gene>
    <name evidence="1" type="ORF">BIFCAT_01429</name>
</gene>
<dbReference type="EMBL" id="ABXY01000020">
    <property type="protein sequence ID" value="EEB21159.1"/>
    <property type="molecule type" value="Genomic_DNA"/>
</dbReference>
<reference evidence="1 2" key="2">
    <citation type="submission" date="2008-10" db="EMBL/GenBank/DDBJ databases">
        <authorList>
            <person name="Fulton L."/>
            <person name="Clifton S."/>
            <person name="Fulton B."/>
            <person name="Xu J."/>
            <person name="Minx P."/>
            <person name="Pepin K.H."/>
            <person name="Johnson M."/>
            <person name="Bhonagiri V."/>
            <person name="Nash W.E."/>
            <person name="Mardis E.R."/>
            <person name="Wilson R.K."/>
        </authorList>
    </citation>
    <scope>NUCLEOTIDE SEQUENCE [LARGE SCALE GENOMIC DNA]</scope>
    <source>
        <strain evidence="1 2">DSM 16992</strain>
    </source>
</reference>
<organism evidence="1 2">
    <name type="scientific">Bifidobacterium catenulatum DSM 16992 = JCM 1194 = LMG 11043</name>
    <dbReference type="NCBI Taxonomy" id="566552"/>
    <lineage>
        <taxon>Bacteria</taxon>
        <taxon>Bacillati</taxon>
        <taxon>Actinomycetota</taxon>
        <taxon>Actinomycetes</taxon>
        <taxon>Bifidobacteriales</taxon>
        <taxon>Bifidobacteriaceae</taxon>
        <taxon>Bifidobacterium</taxon>
    </lineage>
</organism>
<dbReference type="Proteomes" id="UP000003882">
    <property type="component" value="Unassembled WGS sequence"/>
</dbReference>
<evidence type="ECO:0000313" key="2">
    <source>
        <dbReference type="Proteomes" id="UP000003882"/>
    </source>
</evidence>
<proteinExistence type="predicted"/>
<protein>
    <submittedName>
        <fullName evidence="1">Uncharacterized protein</fullName>
    </submittedName>
</protein>
<comment type="caution">
    <text evidence="1">The sequence shown here is derived from an EMBL/GenBank/DDBJ whole genome shotgun (WGS) entry which is preliminary data.</text>
</comment>
<dbReference type="AlphaFoldDB" id="B6XW40"/>
<accession>B6XW40</accession>
<evidence type="ECO:0000313" key="1">
    <source>
        <dbReference type="EMBL" id="EEB21159.1"/>
    </source>
</evidence>
<sequence length="78" mass="8886">MSSFQRQVRASRSVVKGFLSVPRLAAYNFDKATIQSVNLFLWFSEGSLRRATFHDTYNAKTVNACRESRCLPPLAKED</sequence>
<reference evidence="1 2" key="1">
    <citation type="submission" date="2008-10" db="EMBL/GenBank/DDBJ databases">
        <title>Draft genome sequence of Bifidobacterium catenulatum (DSM 16992).</title>
        <authorList>
            <person name="Sudarsanam P."/>
            <person name="Ley R."/>
            <person name="Guruge J."/>
            <person name="Turnbaugh P.J."/>
            <person name="Mahowald M."/>
            <person name="Liep D."/>
            <person name="Gordon J."/>
        </authorList>
    </citation>
    <scope>NUCLEOTIDE SEQUENCE [LARGE SCALE GENOMIC DNA]</scope>
    <source>
        <strain evidence="1 2">DSM 16992</strain>
    </source>
</reference>
<name>B6XW40_9BIFI</name>